<dbReference type="PANTHER" id="PTHR46649">
    <property type="match status" value="1"/>
</dbReference>
<dbReference type="SUPFAM" id="SSF56784">
    <property type="entry name" value="HAD-like"/>
    <property type="match status" value="1"/>
</dbReference>
<keyword evidence="1" id="KW-0378">Hydrolase</keyword>
<dbReference type="InterPro" id="IPR023214">
    <property type="entry name" value="HAD_sf"/>
</dbReference>
<dbReference type="SFLD" id="SFLDG01129">
    <property type="entry name" value="C1.5:_HAD__Beta-PGM__Phosphata"/>
    <property type="match status" value="1"/>
</dbReference>
<name>A0A652KPV7_9ACTN</name>
<evidence type="ECO:0000313" key="1">
    <source>
        <dbReference type="EMBL" id="TXS25710.1"/>
    </source>
</evidence>
<dbReference type="Gene3D" id="3.40.50.1000">
    <property type="entry name" value="HAD superfamily/HAD-like"/>
    <property type="match status" value="1"/>
</dbReference>
<dbReference type="AlphaFoldDB" id="A0A652KPV7"/>
<dbReference type="SFLD" id="SFLDS00003">
    <property type="entry name" value="Haloacid_Dehalogenase"/>
    <property type="match status" value="1"/>
</dbReference>
<dbReference type="PRINTS" id="PR00413">
    <property type="entry name" value="HADHALOGNASE"/>
</dbReference>
<dbReference type="InterPro" id="IPR006439">
    <property type="entry name" value="HAD-SF_hydro_IA"/>
</dbReference>
<dbReference type="RefSeq" id="WP_147985831.1">
    <property type="nucleotide sequence ID" value="NZ_RDBM01000037.1"/>
</dbReference>
<organism evidence="1">
    <name type="scientific">Streptomyces sp. gb1(2016)</name>
    <dbReference type="NCBI Taxonomy" id="1828321"/>
    <lineage>
        <taxon>Bacteria</taxon>
        <taxon>Bacillati</taxon>
        <taxon>Actinomycetota</taxon>
        <taxon>Actinomycetes</taxon>
        <taxon>Kitasatosporales</taxon>
        <taxon>Streptomycetaceae</taxon>
        <taxon>Streptomyces</taxon>
    </lineage>
</organism>
<gene>
    <name evidence="1" type="ORF">EAO74_36425</name>
</gene>
<sequence length="241" mass="25883">MQIEGVLFDFSGTLFRIESVEAWLRAVLDARSTAVEQADFADWARRLTTAGALPGGPAPARIPPSLAAAWAARDSSARAHREAFTGLAREADLPDPGLYDALYDRHMSPGAWQPYPDAAEVLRGLRRDGVAVGVVSNIGWDLRPVFRAHGLDAFVDTYVLSYEHGVQKPDPRLFRTACGLLGLDPADVVMVGDDRHADAGAAAVGCEVRFVDHLPVAERPDALRALGLTERAGETRDTGGS</sequence>
<comment type="caution">
    <text evidence="1">The sequence shown here is derived from an EMBL/GenBank/DDBJ whole genome shotgun (WGS) entry which is preliminary data.</text>
</comment>
<dbReference type="EMBL" id="RDBM01000037">
    <property type="protein sequence ID" value="TXS25710.1"/>
    <property type="molecule type" value="Genomic_DNA"/>
</dbReference>
<dbReference type="NCBIfam" id="TIGR01549">
    <property type="entry name" value="HAD-SF-IA-v1"/>
    <property type="match status" value="1"/>
</dbReference>
<dbReference type="GO" id="GO:0016787">
    <property type="term" value="F:hydrolase activity"/>
    <property type="evidence" value="ECO:0007669"/>
    <property type="project" value="UniProtKB-KW"/>
</dbReference>
<dbReference type="InterPro" id="IPR036412">
    <property type="entry name" value="HAD-like_sf"/>
</dbReference>
<dbReference type="Pfam" id="PF00702">
    <property type="entry name" value="Hydrolase"/>
    <property type="match status" value="1"/>
</dbReference>
<dbReference type="NCBIfam" id="TIGR01509">
    <property type="entry name" value="HAD-SF-IA-v3"/>
    <property type="match status" value="1"/>
</dbReference>
<reference evidence="1" key="1">
    <citation type="submission" date="2018-10" db="EMBL/GenBank/DDBJ databases">
        <authorList>
            <person name="Hariharan J."/>
            <person name="Choudoir M.J."/>
            <person name="Diebold P."/>
            <person name="Panke-Buisse K."/>
            <person name="Campbell A.N."/>
            <person name="Buckley D.H."/>
        </authorList>
    </citation>
    <scope>NUCLEOTIDE SEQUENCE</scope>
    <source>
        <strain evidence="1">Gb1</strain>
    </source>
</reference>
<dbReference type="PANTHER" id="PTHR46649:SF4">
    <property type="entry name" value="HALOACID DEHALOGENASE-LIKE HYDROLASE (HAD) SUPERFAMILY PROTEIN"/>
    <property type="match status" value="1"/>
</dbReference>
<protein>
    <submittedName>
        <fullName evidence="1">HAD family hydrolase</fullName>
    </submittedName>
</protein>
<accession>A0A652KPV7</accession>
<proteinExistence type="predicted"/>